<accession>A0AAD9RMG5</accession>
<proteinExistence type="predicted"/>
<feature type="compositionally biased region" description="Basic and acidic residues" evidence="1">
    <location>
        <begin position="59"/>
        <end position="74"/>
    </location>
</feature>
<dbReference type="EMBL" id="JAIFRP010000031">
    <property type="protein sequence ID" value="KAK2582465.1"/>
    <property type="molecule type" value="Genomic_DNA"/>
</dbReference>
<protein>
    <submittedName>
        <fullName evidence="2">Uncharacterized protein</fullName>
    </submittedName>
</protein>
<keyword evidence="3" id="KW-1185">Reference proteome</keyword>
<evidence type="ECO:0000313" key="3">
    <source>
        <dbReference type="Proteomes" id="UP001258017"/>
    </source>
</evidence>
<feature type="region of interest" description="Disordered" evidence="1">
    <location>
        <begin position="59"/>
        <end position="82"/>
    </location>
</feature>
<organism evidence="2 3">
    <name type="scientific">Odynerus spinipes</name>
    <dbReference type="NCBI Taxonomy" id="1348599"/>
    <lineage>
        <taxon>Eukaryota</taxon>
        <taxon>Metazoa</taxon>
        <taxon>Ecdysozoa</taxon>
        <taxon>Arthropoda</taxon>
        <taxon>Hexapoda</taxon>
        <taxon>Insecta</taxon>
        <taxon>Pterygota</taxon>
        <taxon>Neoptera</taxon>
        <taxon>Endopterygota</taxon>
        <taxon>Hymenoptera</taxon>
        <taxon>Apocrita</taxon>
        <taxon>Aculeata</taxon>
        <taxon>Vespoidea</taxon>
        <taxon>Vespidae</taxon>
        <taxon>Eumeninae</taxon>
        <taxon>Odynerus</taxon>
    </lineage>
</organism>
<comment type="caution">
    <text evidence="2">The sequence shown here is derived from an EMBL/GenBank/DDBJ whole genome shotgun (WGS) entry which is preliminary data.</text>
</comment>
<sequence length="516" mass="56587">MPPDCDIIWGEASARYKRSKYLREDGQLIVTLRTANMRFLLLVAVCSLAALAAATDKNKRDILPGDPRYGTDYHHQHHSSHGNDVLEVSKSLGGYVGSYDVPELKTSYGPPHHQPGKPISIEQLPNVEENGVEVSSPNYGVPELHTLKPSDNHYLPPVIEETKTVRQFHVPKATVHADTLHTEFIAPSAATPTTSYGSPVAVEIKTEKEVHKPHVTYGIPSVKTSVVPSESNLNVDKTLVHTTLTKTLVPTVKVHDHLKEVKTVHKTELKTPLTLPPAPVHHQLVDDSSLTKTHVDVFPSNDQASFSNVAPISYDQTSTIGSHVIPQPGLVNFDTTYHLQGHNGQFESHVPNVYAGSFGSSAGYGAPFSQAYQVPQSYYPQQVYLPSQYGYPAPYPLTKASFQPYVGAGVDQKTGPIADFFQENFPNFQFPQIPQLPQFPDLGSLFQIPTSAPETAPIDTVEVEKHVEQKTVKVADEHVKNIPTSIGSSLTKGTTVVTKTTKEFTQPIDKNGGYVY</sequence>
<reference evidence="2" key="2">
    <citation type="journal article" date="2023" name="Commun. Biol.">
        <title>Intrasexual cuticular hydrocarbon dimorphism in a wasp sheds light on hydrocarbon biosynthesis genes in Hymenoptera.</title>
        <authorList>
            <person name="Moris V.C."/>
            <person name="Podsiadlowski L."/>
            <person name="Martin S."/>
            <person name="Oeyen J.P."/>
            <person name="Donath A."/>
            <person name="Petersen M."/>
            <person name="Wilbrandt J."/>
            <person name="Misof B."/>
            <person name="Liedtke D."/>
            <person name="Thamm M."/>
            <person name="Scheiner R."/>
            <person name="Schmitt T."/>
            <person name="Niehuis O."/>
        </authorList>
    </citation>
    <scope>NUCLEOTIDE SEQUENCE</scope>
    <source>
        <strain evidence="2">GBR_01_08_01A</strain>
    </source>
</reference>
<reference evidence="2" key="1">
    <citation type="submission" date="2021-08" db="EMBL/GenBank/DDBJ databases">
        <authorList>
            <person name="Misof B."/>
            <person name="Oliver O."/>
            <person name="Podsiadlowski L."/>
            <person name="Donath A."/>
            <person name="Peters R."/>
            <person name="Mayer C."/>
            <person name="Rust J."/>
            <person name="Gunkel S."/>
            <person name="Lesny P."/>
            <person name="Martin S."/>
            <person name="Oeyen J.P."/>
            <person name="Petersen M."/>
            <person name="Panagiotis P."/>
            <person name="Wilbrandt J."/>
            <person name="Tanja T."/>
        </authorList>
    </citation>
    <scope>NUCLEOTIDE SEQUENCE</scope>
    <source>
        <strain evidence="2">GBR_01_08_01A</strain>
        <tissue evidence="2">Thorax + abdomen</tissue>
    </source>
</reference>
<name>A0AAD9RMG5_9HYME</name>
<dbReference type="AlphaFoldDB" id="A0AAD9RMG5"/>
<dbReference type="Proteomes" id="UP001258017">
    <property type="component" value="Unassembled WGS sequence"/>
</dbReference>
<gene>
    <name evidence="2" type="ORF">KPH14_004771</name>
</gene>
<evidence type="ECO:0000256" key="1">
    <source>
        <dbReference type="SAM" id="MobiDB-lite"/>
    </source>
</evidence>
<evidence type="ECO:0000313" key="2">
    <source>
        <dbReference type="EMBL" id="KAK2582465.1"/>
    </source>
</evidence>